<dbReference type="Gramene" id="TraesPARA_EIv1.0_1836410.1">
    <property type="protein sequence ID" value="TraesPARA_EIv1.0_1836410.1.CDS1"/>
    <property type="gene ID" value="TraesPARA_EIv1.0_1836410"/>
</dbReference>
<gene>
    <name evidence="8" type="primary">LOC123125187</name>
</gene>
<dbReference type="KEGG" id="taes:123125187"/>
<keyword evidence="4" id="KW-0539">Nucleus</keyword>
<sequence>MDELLSPCSSFLPPPPPPQLATADENHHEVLEFTSCEVPEQWLLGDVVAAAKSEEGDYLGPEGSSSLSPDTELPPASLQASAKKRRGRKPGPRPEGPTPSHVEAERQRREKLNRRFCDLRAAVPTVSRMDRTSLLADAAAYIAELRSRVAQLEDEGRQAAASRWDWEVSNASASSSRSGHAGSMHHPACDDVVEVRMVGKDAAAVRVTSAGGAPHAPARLMGALRSLELQVQHACVNCVEGVTVQDVVVDVPAALQDDGVLQCALLQRLRDNS</sequence>
<dbReference type="Gramene" id="TraesCS5D02G313400.1">
    <property type="protein sequence ID" value="TraesCS5D02G313400.1.cds1"/>
    <property type="gene ID" value="TraesCS5D02G313400"/>
</dbReference>
<dbReference type="GO" id="GO:0006355">
    <property type="term" value="P:regulation of DNA-templated transcription"/>
    <property type="evidence" value="ECO:0000318"/>
    <property type="project" value="GO_Central"/>
</dbReference>
<dbReference type="GO" id="GO:0046983">
    <property type="term" value="F:protein dimerization activity"/>
    <property type="evidence" value="ECO:0007669"/>
    <property type="project" value="InterPro"/>
</dbReference>
<accession>A0A3B6MWG5</accession>
<dbReference type="OMA" id="ADENHHE"/>
<dbReference type="EnsemblPlants" id="TraesCS5D02G313400.1">
    <property type="protein sequence ID" value="TraesCS5D02G313400.1.cds1"/>
    <property type="gene ID" value="TraesCS5D02G313400"/>
</dbReference>
<reference evidence="8" key="2">
    <citation type="submission" date="2018-10" db="UniProtKB">
        <authorList>
            <consortium name="EnsemblPlants"/>
        </authorList>
    </citation>
    <scope>IDENTIFICATION</scope>
</reference>
<feature type="coiled-coil region" evidence="5">
    <location>
        <begin position="135"/>
        <end position="162"/>
    </location>
</feature>
<dbReference type="SMART" id="SM00353">
    <property type="entry name" value="HLH"/>
    <property type="match status" value="1"/>
</dbReference>
<protein>
    <recommendedName>
        <fullName evidence="4">Transcription factor</fullName>
        <shortName evidence="4">bHLH transcription factor</shortName>
    </recommendedName>
    <alternativeName>
        <fullName evidence="4">Basic helix-loop-helix protein</fullName>
    </alternativeName>
</protein>
<dbReference type="PANTHER" id="PTHR11514:SF115">
    <property type="entry name" value="TRANSCRIPTION FACTOR"/>
    <property type="match status" value="1"/>
</dbReference>
<organism evidence="8">
    <name type="scientific">Triticum aestivum</name>
    <name type="common">Wheat</name>
    <dbReference type="NCBI Taxonomy" id="4565"/>
    <lineage>
        <taxon>Eukaryota</taxon>
        <taxon>Viridiplantae</taxon>
        <taxon>Streptophyta</taxon>
        <taxon>Embryophyta</taxon>
        <taxon>Tracheophyta</taxon>
        <taxon>Spermatophyta</taxon>
        <taxon>Magnoliopsida</taxon>
        <taxon>Liliopsida</taxon>
        <taxon>Poales</taxon>
        <taxon>Poaceae</taxon>
        <taxon>BOP clade</taxon>
        <taxon>Pooideae</taxon>
        <taxon>Triticodae</taxon>
        <taxon>Triticeae</taxon>
        <taxon>Triticinae</taxon>
        <taxon>Triticum</taxon>
    </lineage>
</organism>
<dbReference type="GeneID" id="123125187"/>
<evidence type="ECO:0000256" key="4">
    <source>
        <dbReference type="RuleBase" id="RU369104"/>
    </source>
</evidence>
<dbReference type="RefSeq" id="XP_044401651.1">
    <property type="nucleotide sequence ID" value="XM_044545716.1"/>
</dbReference>
<dbReference type="Pfam" id="PF00010">
    <property type="entry name" value="HLH"/>
    <property type="match status" value="1"/>
</dbReference>
<dbReference type="PROSITE" id="PS50888">
    <property type="entry name" value="BHLH"/>
    <property type="match status" value="1"/>
</dbReference>
<dbReference type="OrthoDB" id="1926382at2759"/>
<reference evidence="8" key="1">
    <citation type="submission" date="2018-08" db="EMBL/GenBank/DDBJ databases">
        <authorList>
            <person name="Rossello M."/>
        </authorList>
    </citation>
    <scope>NUCLEOTIDE SEQUENCE [LARGE SCALE GENOMIC DNA]</scope>
    <source>
        <strain evidence="8">cv. Chinese Spring</strain>
    </source>
</reference>
<keyword evidence="2 4" id="KW-0805">Transcription regulation</keyword>
<dbReference type="InterPro" id="IPR036638">
    <property type="entry name" value="HLH_DNA-bd_sf"/>
</dbReference>
<dbReference type="GO" id="GO:0005634">
    <property type="term" value="C:nucleus"/>
    <property type="evidence" value="ECO:0000318"/>
    <property type="project" value="GO_Central"/>
</dbReference>
<evidence type="ECO:0000256" key="5">
    <source>
        <dbReference type="SAM" id="Coils"/>
    </source>
</evidence>
<feature type="domain" description="BHLH" evidence="7">
    <location>
        <begin position="96"/>
        <end position="145"/>
    </location>
</feature>
<dbReference type="Gramene" id="TraesCS5D03G0709200.1">
    <property type="protein sequence ID" value="TraesCS5D03G0709200.1.CDS1"/>
    <property type="gene ID" value="TraesCS5D03G0709200"/>
</dbReference>
<evidence type="ECO:0000256" key="3">
    <source>
        <dbReference type="ARBA" id="ARBA00023163"/>
    </source>
</evidence>
<evidence type="ECO:0000256" key="2">
    <source>
        <dbReference type="ARBA" id="ARBA00023015"/>
    </source>
</evidence>
<dbReference type="GO" id="GO:0000976">
    <property type="term" value="F:transcription cis-regulatory region binding"/>
    <property type="evidence" value="ECO:0000318"/>
    <property type="project" value="GO_Central"/>
</dbReference>
<evidence type="ECO:0000313" key="8">
    <source>
        <dbReference type="EnsemblPlants" id="TraesCS5D02G313400.1.cds1"/>
    </source>
</evidence>
<dbReference type="InterPro" id="IPR011598">
    <property type="entry name" value="bHLH_dom"/>
</dbReference>
<dbReference type="PANTHER" id="PTHR11514">
    <property type="entry name" value="MYC"/>
    <property type="match status" value="1"/>
</dbReference>
<dbReference type="Proteomes" id="UP000019116">
    <property type="component" value="Chromosome 5D"/>
</dbReference>
<evidence type="ECO:0000256" key="1">
    <source>
        <dbReference type="ARBA" id="ARBA00005510"/>
    </source>
</evidence>
<dbReference type="Gramene" id="TraesCLE_scaffold_088646_01G000200.1">
    <property type="protein sequence ID" value="TraesCLE_scaffold_088646_01G000200.1"/>
    <property type="gene ID" value="TraesCLE_scaffold_088646_01G000200"/>
</dbReference>
<evidence type="ECO:0000313" key="9">
    <source>
        <dbReference type="Proteomes" id="UP000019116"/>
    </source>
</evidence>
<keyword evidence="9" id="KW-1185">Reference proteome</keyword>
<dbReference type="Gene3D" id="4.10.280.10">
    <property type="entry name" value="Helix-loop-helix DNA-binding domain"/>
    <property type="match status" value="1"/>
</dbReference>
<dbReference type="Gramene" id="TraesROB_scaffold_105785_01G000100.1">
    <property type="protein sequence ID" value="TraesROB_scaffold_105785_01G000100.1"/>
    <property type="gene ID" value="TraesROB_scaffold_105785_01G000100"/>
</dbReference>
<feature type="region of interest" description="Disordered" evidence="6">
    <location>
        <begin position="1"/>
        <end position="26"/>
    </location>
</feature>
<proteinExistence type="inferred from homology"/>
<dbReference type="SMR" id="A0A3B6MWG5"/>
<feature type="compositionally biased region" description="Basic residues" evidence="6">
    <location>
        <begin position="82"/>
        <end position="91"/>
    </location>
</feature>
<dbReference type="Gramene" id="TraesRN5D0100740600.1">
    <property type="protein sequence ID" value="TraesRN5D0100740600.1"/>
    <property type="gene ID" value="TraesRN5D0100740600"/>
</dbReference>
<dbReference type="InterPro" id="IPR045084">
    <property type="entry name" value="AIB/MYC-like"/>
</dbReference>
<dbReference type="STRING" id="4565.A0A3B6MWG5"/>
<dbReference type="Gramene" id="TraesKAR5D01G0295200.1">
    <property type="protein sequence ID" value="cds.TraesKAR5D01G0295200.1"/>
    <property type="gene ID" value="TraesKAR5D01G0295200"/>
</dbReference>
<dbReference type="SUPFAM" id="SSF47459">
    <property type="entry name" value="HLH, helix-loop-helix DNA-binding domain"/>
    <property type="match status" value="1"/>
</dbReference>
<comment type="similarity">
    <text evidence="1">Belongs to the bHLH protein family.</text>
</comment>
<feature type="compositionally biased region" description="Low complexity" evidence="6">
    <location>
        <begin position="1"/>
        <end position="11"/>
    </location>
</feature>
<dbReference type="AlphaFoldDB" id="A0A3B6MWG5"/>
<dbReference type="Gramene" id="TraesCAD_scaffold_082448_01G000200.1">
    <property type="protein sequence ID" value="TraesCAD_scaffold_082448_01G000200.1"/>
    <property type="gene ID" value="TraesCAD_scaffold_082448_01G000200"/>
</dbReference>
<keyword evidence="3 4" id="KW-0804">Transcription</keyword>
<comment type="subcellular location">
    <subcellularLocation>
        <location evidence="4">Nucleus</location>
    </subcellularLocation>
</comment>
<evidence type="ECO:0000256" key="6">
    <source>
        <dbReference type="SAM" id="MobiDB-lite"/>
    </source>
</evidence>
<dbReference type="GO" id="GO:0003700">
    <property type="term" value="F:DNA-binding transcription factor activity"/>
    <property type="evidence" value="ECO:0000318"/>
    <property type="project" value="GO_Central"/>
</dbReference>
<feature type="region of interest" description="Disordered" evidence="6">
    <location>
        <begin position="54"/>
        <end position="109"/>
    </location>
</feature>
<evidence type="ECO:0000259" key="7">
    <source>
        <dbReference type="PROSITE" id="PS50888"/>
    </source>
</evidence>
<keyword evidence="5" id="KW-0175">Coiled coil</keyword>
<name>A0A3B6MWG5_WHEAT</name>
<dbReference type="Gramene" id="TraesWEE_scaffold_085245_01G000100.1">
    <property type="protein sequence ID" value="TraesWEE_scaffold_085245_01G000100.1"/>
    <property type="gene ID" value="TraesWEE_scaffold_085245_01G000100"/>
</dbReference>